<dbReference type="EMBL" id="CP015600">
    <property type="protein sequence ID" value="ANF87737.1"/>
    <property type="molecule type" value="Genomic_DNA"/>
</dbReference>
<dbReference type="STRING" id="219572.A7J50_4382"/>
<gene>
    <name evidence="2" type="ORF">A7J50_4382</name>
</gene>
<name>A0A172Z5H4_9PSED</name>
<proteinExistence type="predicted"/>
<dbReference type="RefSeq" id="WP_014717568.1">
    <property type="nucleotide sequence ID" value="NZ_CP015600.1"/>
</dbReference>
<feature type="transmembrane region" description="Helical" evidence="1">
    <location>
        <begin position="53"/>
        <end position="74"/>
    </location>
</feature>
<dbReference type="PATRIC" id="fig|219572.3.peg.4504"/>
<feature type="transmembrane region" description="Helical" evidence="1">
    <location>
        <begin position="12"/>
        <end position="41"/>
    </location>
</feature>
<protein>
    <submittedName>
        <fullName evidence="2">Putative phage-related membrane protein</fullName>
    </submittedName>
</protein>
<dbReference type="Pfam" id="PF16931">
    <property type="entry name" value="Phage_holin_8"/>
    <property type="match status" value="1"/>
</dbReference>
<accession>A0A172Z5H4</accession>
<evidence type="ECO:0000313" key="3">
    <source>
        <dbReference type="Proteomes" id="UP000077829"/>
    </source>
</evidence>
<evidence type="ECO:0000256" key="1">
    <source>
        <dbReference type="SAM" id="Phobius"/>
    </source>
</evidence>
<dbReference type="AlphaFoldDB" id="A0A172Z5H4"/>
<sequence>MADPTSSAVTGLLMGLGLATVTPIIDGEALFGAILGAWLVTSTKHDLKVWQRLGSLFLSAGVGYLFAPMALQAIPFITSGGGAFLCALVVIPISIKLMVWVEKADIWDIWRRIRGGS</sequence>
<evidence type="ECO:0000313" key="2">
    <source>
        <dbReference type="EMBL" id="ANF87737.1"/>
    </source>
</evidence>
<organism evidence="2 3">
    <name type="scientific">Pseudomonas antarctica</name>
    <dbReference type="NCBI Taxonomy" id="219572"/>
    <lineage>
        <taxon>Bacteria</taxon>
        <taxon>Pseudomonadati</taxon>
        <taxon>Pseudomonadota</taxon>
        <taxon>Gammaproteobacteria</taxon>
        <taxon>Pseudomonadales</taxon>
        <taxon>Pseudomonadaceae</taxon>
        <taxon>Pseudomonas</taxon>
    </lineage>
</organism>
<keyword evidence="1" id="KW-0472">Membrane</keyword>
<feature type="transmembrane region" description="Helical" evidence="1">
    <location>
        <begin position="80"/>
        <end position="101"/>
    </location>
</feature>
<keyword evidence="1" id="KW-1133">Transmembrane helix</keyword>
<dbReference type="InterPro" id="IPR032637">
    <property type="entry name" value="Phage_holin-like"/>
</dbReference>
<dbReference type="KEGG" id="panr:A7J50_4382"/>
<dbReference type="Proteomes" id="UP000077829">
    <property type="component" value="Chromosome"/>
</dbReference>
<reference evidence="2 3" key="1">
    <citation type="submission" date="2016-05" db="EMBL/GenBank/DDBJ databases">
        <title>Complete genome sequence of Pseudomonas antarctica PAMC 27494.</title>
        <authorList>
            <person name="Lee J."/>
        </authorList>
    </citation>
    <scope>NUCLEOTIDE SEQUENCE [LARGE SCALE GENOMIC DNA]</scope>
    <source>
        <strain evidence="2 3">PAMC 27494</strain>
    </source>
</reference>
<keyword evidence="1" id="KW-0812">Transmembrane</keyword>